<evidence type="ECO:0000256" key="4">
    <source>
        <dbReference type="ARBA" id="ARBA00023136"/>
    </source>
</evidence>
<keyword evidence="4 5" id="KW-0472">Membrane</keyword>
<dbReference type="Pfam" id="PF04140">
    <property type="entry name" value="ICMT"/>
    <property type="match status" value="1"/>
</dbReference>
<dbReference type="Gene3D" id="1.20.120.1630">
    <property type="match status" value="1"/>
</dbReference>
<comment type="caution">
    <text evidence="6">The sequence shown here is derived from an EMBL/GenBank/DDBJ whole genome shotgun (WGS) entry which is preliminary data.</text>
</comment>
<accession>A0A7C1JJQ6</accession>
<name>A0A7C1JJQ6_9CHLR</name>
<keyword evidence="3 5" id="KW-1133">Transmembrane helix</keyword>
<feature type="transmembrane region" description="Helical" evidence="5">
    <location>
        <begin position="80"/>
        <end position="98"/>
    </location>
</feature>
<sequence>MTTRPGRLKSYILVGIQFSALLVLAGTGPWLARHPVLLTMEVAALALAAWAILTMRIRHLNVLPDVRQGSRLVREGPYRWIRHPMYAAILLGALALVLDTPTPLRWVVYAVLAVDLLVKLHYEERLLAAAFPAYRTYQETSKRLIPFIY</sequence>
<keyword evidence="6" id="KW-0489">Methyltransferase</keyword>
<dbReference type="GO" id="GO:0016020">
    <property type="term" value="C:membrane"/>
    <property type="evidence" value="ECO:0007669"/>
    <property type="project" value="UniProtKB-SubCell"/>
</dbReference>
<evidence type="ECO:0000256" key="5">
    <source>
        <dbReference type="SAM" id="Phobius"/>
    </source>
</evidence>
<gene>
    <name evidence="6" type="ORF">ENQ20_17075</name>
</gene>
<organism evidence="6">
    <name type="scientific">Caldilinea aerophila</name>
    <dbReference type="NCBI Taxonomy" id="133453"/>
    <lineage>
        <taxon>Bacteria</taxon>
        <taxon>Bacillati</taxon>
        <taxon>Chloroflexota</taxon>
        <taxon>Caldilineae</taxon>
        <taxon>Caldilineales</taxon>
        <taxon>Caldilineaceae</taxon>
        <taxon>Caldilinea</taxon>
    </lineage>
</organism>
<dbReference type="InterPro" id="IPR052527">
    <property type="entry name" value="Metal_cation-efflux_comp"/>
</dbReference>
<feature type="transmembrane region" description="Helical" evidence="5">
    <location>
        <begin position="12"/>
        <end position="32"/>
    </location>
</feature>
<comment type="subcellular location">
    <subcellularLocation>
        <location evidence="1">Membrane</location>
        <topology evidence="1">Multi-pass membrane protein</topology>
    </subcellularLocation>
</comment>
<evidence type="ECO:0000256" key="1">
    <source>
        <dbReference type="ARBA" id="ARBA00004141"/>
    </source>
</evidence>
<dbReference type="GO" id="GO:0032259">
    <property type="term" value="P:methylation"/>
    <property type="evidence" value="ECO:0007669"/>
    <property type="project" value="UniProtKB-KW"/>
</dbReference>
<feature type="transmembrane region" description="Helical" evidence="5">
    <location>
        <begin position="38"/>
        <end position="59"/>
    </location>
</feature>
<protein>
    <submittedName>
        <fullName evidence="6">Isoprenylcysteine carboxylmethyltransferase family protein</fullName>
    </submittedName>
</protein>
<dbReference type="PANTHER" id="PTHR43847:SF1">
    <property type="entry name" value="BLL3993 PROTEIN"/>
    <property type="match status" value="1"/>
</dbReference>
<reference evidence="6" key="1">
    <citation type="journal article" date="2020" name="mSystems">
        <title>Genome- and Community-Level Interaction Insights into Carbon Utilization and Element Cycling Functions of Hydrothermarchaeota in Hydrothermal Sediment.</title>
        <authorList>
            <person name="Zhou Z."/>
            <person name="Liu Y."/>
            <person name="Xu W."/>
            <person name="Pan J."/>
            <person name="Luo Z.H."/>
            <person name="Li M."/>
        </authorList>
    </citation>
    <scope>NUCLEOTIDE SEQUENCE [LARGE SCALE GENOMIC DNA]</scope>
    <source>
        <strain evidence="6">SpSt-289</strain>
    </source>
</reference>
<dbReference type="InterPro" id="IPR007269">
    <property type="entry name" value="ICMT_MeTrfase"/>
</dbReference>
<dbReference type="GO" id="GO:0004671">
    <property type="term" value="F:protein C-terminal S-isoprenylcysteine carboxyl O-methyltransferase activity"/>
    <property type="evidence" value="ECO:0007669"/>
    <property type="project" value="InterPro"/>
</dbReference>
<dbReference type="AlphaFoldDB" id="A0A7C1JJQ6"/>
<dbReference type="PANTHER" id="PTHR43847">
    <property type="entry name" value="BLL3993 PROTEIN"/>
    <property type="match status" value="1"/>
</dbReference>
<keyword evidence="6" id="KW-0808">Transferase</keyword>
<evidence type="ECO:0000313" key="6">
    <source>
        <dbReference type="EMBL" id="HDX33181.1"/>
    </source>
</evidence>
<evidence type="ECO:0000256" key="2">
    <source>
        <dbReference type="ARBA" id="ARBA00022692"/>
    </source>
</evidence>
<keyword evidence="2 5" id="KW-0812">Transmembrane</keyword>
<proteinExistence type="predicted"/>
<dbReference type="EMBL" id="DSMG01000177">
    <property type="protein sequence ID" value="HDX33181.1"/>
    <property type="molecule type" value="Genomic_DNA"/>
</dbReference>
<evidence type="ECO:0000256" key="3">
    <source>
        <dbReference type="ARBA" id="ARBA00022989"/>
    </source>
</evidence>